<evidence type="ECO:0000259" key="9">
    <source>
        <dbReference type="Pfam" id="PF20656"/>
    </source>
</evidence>
<dbReference type="InterPro" id="IPR046363">
    <property type="entry name" value="MS_N_TIM-barrel_dom"/>
</dbReference>
<evidence type="ECO:0000256" key="6">
    <source>
        <dbReference type="ARBA" id="ARBA00047918"/>
    </source>
</evidence>
<dbReference type="InterPro" id="IPR011076">
    <property type="entry name" value="Malate_synth_sf"/>
</dbReference>
<dbReference type="RefSeq" id="WP_207234302.1">
    <property type="nucleotide sequence ID" value="NZ_CP042431.1"/>
</dbReference>
<dbReference type="Proteomes" id="UP000293874">
    <property type="component" value="Unassembled WGS sequence"/>
</dbReference>
<keyword evidence="5" id="KW-0808">Transferase</keyword>
<evidence type="ECO:0000256" key="5">
    <source>
        <dbReference type="ARBA" id="ARBA00022679"/>
    </source>
</evidence>
<evidence type="ECO:0000313" key="12">
    <source>
        <dbReference type="Proteomes" id="UP000293874"/>
    </source>
</evidence>
<dbReference type="GO" id="GO:0005737">
    <property type="term" value="C:cytoplasm"/>
    <property type="evidence" value="ECO:0007669"/>
    <property type="project" value="TreeGrafter"/>
</dbReference>
<dbReference type="AlphaFoldDB" id="A0A4Q7MVD2"/>
<evidence type="ECO:0000259" key="10">
    <source>
        <dbReference type="Pfam" id="PF20659"/>
    </source>
</evidence>
<feature type="domain" description="Malate synthase C-terminal" evidence="10">
    <location>
        <begin position="418"/>
        <end position="537"/>
    </location>
</feature>
<dbReference type="PIRSF" id="PIRSF001363">
    <property type="entry name" value="Malate_synth"/>
    <property type="match status" value="1"/>
</dbReference>
<dbReference type="SUPFAM" id="SSF51645">
    <property type="entry name" value="Malate synthase G"/>
    <property type="match status" value="1"/>
</dbReference>
<dbReference type="GO" id="GO:0006097">
    <property type="term" value="P:glyoxylate cycle"/>
    <property type="evidence" value="ECO:0007669"/>
    <property type="project" value="UniProtKB-KW"/>
</dbReference>
<dbReference type="Pfam" id="PF20656">
    <property type="entry name" value="MS_N"/>
    <property type="match status" value="1"/>
</dbReference>
<dbReference type="PANTHER" id="PTHR42902">
    <property type="entry name" value="MALATE SYNTHASE"/>
    <property type="match status" value="1"/>
</dbReference>
<dbReference type="GO" id="GO:0004474">
    <property type="term" value="F:malate synthase activity"/>
    <property type="evidence" value="ECO:0007669"/>
    <property type="project" value="UniProtKB-EC"/>
</dbReference>
<organism evidence="11 12">
    <name type="scientific">Pseudobacter ginsenosidimutans</name>
    <dbReference type="NCBI Taxonomy" id="661488"/>
    <lineage>
        <taxon>Bacteria</taxon>
        <taxon>Pseudomonadati</taxon>
        <taxon>Bacteroidota</taxon>
        <taxon>Chitinophagia</taxon>
        <taxon>Chitinophagales</taxon>
        <taxon>Chitinophagaceae</taxon>
        <taxon>Pseudobacter</taxon>
    </lineage>
</organism>
<dbReference type="FunFam" id="3.20.20.360:FF:000001">
    <property type="entry name" value="Malate synthase"/>
    <property type="match status" value="1"/>
</dbReference>
<evidence type="ECO:0000256" key="3">
    <source>
        <dbReference type="ARBA" id="ARBA00022435"/>
    </source>
</evidence>
<keyword evidence="4" id="KW-0816">Tricarboxylic acid cycle</keyword>
<feature type="domain" description="Malate synthase TIM barrel" evidence="8">
    <location>
        <begin position="168"/>
        <end position="412"/>
    </location>
</feature>
<dbReference type="InterPro" id="IPR048355">
    <property type="entry name" value="MS_C"/>
</dbReference>
<dbReference type="Pfam" id="PF01274">
    <property type="entry name" value="MS_TIM-barrel"/>
    <property type="match status" value="1"/>
</dbReference>
<feature type="active site" description="Proton donor" evidence="7">
    <location>
        <position position="452"/>
    </location>
</feature>
<dbReference type="GO" id="GO:0006099">
    <property type="term" value="P:tricarboxylic acid cycle"/>
    <property type="evidence" value="ECO:0007669"/>
    <property type="project" value="UniProtKB-KW"/>
</dbReference>
<dbReference type="FunFam" id="1.20.1220.12:FF:000001">
    <property type="entry name" value="Malate synthase"/>
    <property type="match status" value="1"/>
</dbReference>
<comment type="caution">
    <text evidence="11">The sequence shown here is derived from an EMBL/GenBank/DDBJ whole genome shotgun (WGS) entry which is preliminary data.</text>
</comment>
<evidence type="ECO:0000256" key="4">
    <source>
        <dbReference type="ARBA" id="ARBA00022532"/>
    </source>
</evidence>
<dbReference type="EMBL" id="SGXA01000002">
    <property type="protein sequence ID" value="RZS72627.1"/>
    <property type="molecule type" value="Genomic_DNA"/>
</dbReference>
<keyword evidence="3" id="KW-0329">Glyoxylate bypass</keyword>
<accession>A0A4Q7MVD2</accession>
<feature type="active site" description="Proton acceptor" evidence="7">
    <location>
        <position position="172"/>
    </location>
</feature>
<proteinExistence type="inferred from homology"/>
<evidence type="ECO:0000313" key="11">
    <source>
        <dbReference type="EMBL" id="RZS72627.1"/>
    </source>
</evidence>
<keyword evidence="12" id="KW-1185">Reference proteome</keyword>
<dbReference type="EC" id="2.3.3.9" evidence="2"/>
<dbReference type="InterPro" id="IPR001465">
    <property type="entry name" value="Malate_synthase_TIM"/>
</dbReference>
<dbReference type="InterPro" id="IPR044856">
    <property type="entry name" value="Malate_synth_C_sf"/>
</dbReference>
<dbReference type="Gene3D" id="1.20.1220.12">
    <property type="entry name" value="Malate synthase, domain III"/>
    <property type="match status" value="1"/>
</dbReference>
<evidence type="ECO:0000256" key="7">
    <source>
        <dbReference type="PIRSR" id="PIRSR001363-1"/>
    </source>
</evidence>
<dbReference type="Gene3D" id="3.20.20.360">
    <property type="entry name" value="Malate synthase, domain 3"/>
    <property type="match status" value="1"/>
</dbReference>
<evidence type="ECO:0000259" key="8">
    <source>
        <dbReference type="Pfam" id="PF01274"/>
    </source>
</evidence>
<evidence type="ECO:0000256" key="1">
    <source>
        <dbReference type="ARBA" id="ARBA00006394"/>
    </source>
</evidence>
<dbReference type="NCBIfam" id="TIGR01344">
    <property type="entry name" value="malate_syn_A"/>
    <property type="match status" value="1"/>
</dbReference>
<reference evidence="11 12" key="1">
    <citation type="submission" date="2019-02" db="EMBL/GenBank/DDBJ databases">
        <title>Genomic Encyclopedia of Type Strains, Phase IV (KMG-IV): sequencing the most valuable type-strain genomes for metagenomic binning, comparative biology and taxonomic classification.</title>
        <authorList>
            <person name="Goeker M."/>
        </authorList>
    </citation>
    <scope>NUCLEOTIDE SEQUENCE [LARGE SCALE GENOMIC DNA]</scope>
    <source>
        <strain evidence="11 12">DSM 18116</strain>
    </source>
</reference>
<name>A0A4Q7MVD2_9BACT</name>
<comment type="similarity">
    <text evidence="1">Belongs to the malate synthase family.</text>
</comment>
<feature type="domain" description="Malate synthase N-terminal" evidence="9">
    <location>
        <begin position="17"/>
        <end position="76"/>
    </location>
</feature>
<dbReference type="Pfam" id="PF20659">
    <property type="entry name" value="MS_C"/>
    <property type="match status" value="1"/>
</dbReference>
<gene>
    <name evidence="11" type="ORF">EV199_4549</name>
</gene>
<dbReference type="InterPro" id="IPR006252">
    <property type="entry name" value="Malate_synthA"/>
</dbReference>
<dbReference type="CDD" id="cd00727">
    <property type="entry name" value="malate_synt_A"/>
    <property type="match status" value="1"/>
</dbReference>
<dbReference type="InterPro" id="IPR048356">
    <property type="entry name" value="MS_N"/>
</dbReference>
<protein>
    <recommendedName>
        <fullName evidence="2">malate synthase</fullName>
        <ecNumber evidence="2">2.3.3.9</ecNumber>
    </recommendedName>
</protein>
<comment type="catalytic activity">
    <reaction evidence="6">
        <text>glyoxylate + acetyl-CoA + H2O = (S)-malate + CoA + H(+)</text>
        <dbReference type="Rhea" id="RHEA:18181"/>
        <dbReference type="ChEBI" id="CHEBI:15377"/>
        <dbReference type="ChEBI" id="CHEBI:15378"/>
        <dbReference type="ChEBI" id="CHEBI:15589"/>
        <dbReference type="ChEBI" id="CHEBI:36655"/>
        <dbReference type="ChEBI" id="CHEBI:57287"/>
        <dbReference type="ChEBI" id="CHEBI:57288"/>
        <dbReference type="EC" id="2.3.3.9"/>
    </reaction>
</comment>
<dbReference type="PANTHER" id="PTHR42902:SF1">
    <property type="entry name" value="MALATE SYNTHASE 1-RELATED"/>
    <property type="match status" value="1"/>
</dbReference>
<sequence length="566" mass="64466">MATIPNKMGHLPDSMLRITGPLHPGYEHVLNDEALRFLVALQRSFNHRRKVLLLEREQNQQRIDQGWKPGFLAETKSIREGKWTVDPVPDDLQDRRVEITGPVDRKMIINALNSGAKVFMADFEDSNAPNWRNIIEGQINLTDAIDGSIRFVAPDNGKEYALNEHTATLMVRPRGWHLEEKHILIDGEPASASLVDFGLFFIRNARKLISKGSGPYFYLPKLEHYKEARLWNDVFVFAQDYCGIPQGTIKATVLVETILASFQLHEILHELRHHSAGMNCGRWDYIFSFIKKFRNIQGYVFPDRSQVTMTVPFMRAYTQLVIKTCHERGAHAIGGMAAQIPVKNNPEANRTAIEKVKADKIREVKDGHDGTWVAHPGLVATAMEIFDEYMPERNQLYRKREDFSCTEAELLQLPTGNITETGIRANINVGILYLESWLRGNGAAAIHHLMEDAATAEISRTQLWQWLNSKAKLSDGRIFDQQLYEDLRDDEIESIQSSVGSEGYQKGKYVEAICIFNRLVVQPAFEEFLTTQAYQSILSNAERKQCTEEIISVNPLTIPEEEMKTA</sequence>
<evidence type="ECO:0000256" key="2">
    <source>
        <dbReference type="ARBA" id="ARBA00012636"/>
    </source>
</evidence>